<dbReference type="RefSeq" id="YP_007890813.1">
    <property type="nucleotide sequence ID" value="NC_021128.1"/>
</dbReference>
<reference evidence="9" key="1">
    <citation type="journal article" date="2003" name="Mol. Biol. Evol.">
        <title>Structure of the bc1 complex from Seculamonas ecuadoriensis, a jakobid flagellate with an ancestral mitochondrial genome.</title>
        <authorList>
            <person name="Marx S."/>
            <person name="Baumgartner M."/>
            <person name="Kannan S."/>
            <person name="Braun H.P."/>
            <person name="Lang B.F."/>
            <person name="Burger G."/>
        </authorList>
    </citation>
    <scope>NUCLEOTIDE SEQUENCE</scope>
    <source>
        <strain evidence="9">ATCC 50688</strain>
    </source>
</reference>
<dbReference type="GO" id="GO:0006412">
    <property type="term" value="P:translation"/>
    <property type="evidence" value="ECO:0007669"/>
    <property type="project" value="InterPro"/>
</dbReference>
<evidence type="ECO:0000256" key="5">
    <source>
        <dbReference type="ARBA" id="ARBA00023274"/>
    </source>
</evidence>
<evidence type="ECO:0000256" key="2">
    <source>
        <dbReference type="ARBA" id="ARBA00010761"/>
    </source>
</evidence>
<sequence length="261" mass="30609">MGQKVHPTSVRLGINETWDIRWSHNIHYGQFFQQDLQVRRFIQSLCKYNQVLLGQFTTWRTPADNALNFDLYKKAANKGYLFVYFQIFLPTPNTKDIKWVRELQWKAQEHIQELVGSDIQPIVNIDPIWQSKSNTFDDDIDFLTRWLIQKDSVLLAQWIASEIRKRKGLKDILKKIEKAYKQVDNQDAHYLIKGIKVSCSGRFRMTAGEKRTNQMARTKSYKKGQIPLQTLSQQISYSYATAHTVEGTSGIKVWISYKNKE</sequence>
<gene>
    <name evidence="9" type="primary">rps3</name>
</gene>
<dbReference type="InterPro" id="IPR036419">
    <property type="entry name" value="Ribosomal_S3_C_sf"/>
</dbReference>
<dbReference type="SUPFAM" id="SSF54814">
    <property type="entry name" value="Prokaryotic type KH domain (KH-domain type II)"/>
    <property type="match status" value="1"/>
</dbReference>
<evidence type="ECO:0000313" key="9">
    <source>
        <dbReference type="EMBL" id="AGH24508.1"/>
    </source>
</evidence>
<keyword evidence="4 9" id="KW-0496">Mitochondrion</keyword>
<evidence type="ECO:0000256" key="7">
    <source>
        <dbReference type="ARBA" id="ARBA00035414"/>
    </source>
</evidence>
<dbReference type="Pfam" id="PF00189">
    <property type="entry name" value="Ribosomal_S3_C"/>
    <property type="match status" value="1"/>
</dbReference>
<proteinExistence type="inferred from homology"/>
<dbReference type="GO" id="GO:0003723">
    <property type="term" value="F:RNA binding"/>
    <property type="evidence" value="ECO:0007669"/>
    <property type="project" value="InterPro"/>
</dbReference>
<organism evidence="9">
    <name type="scientific">Seculamonas ecuadoriensis</name>
    <name type="common">Flagellate</name>
    <dbReference type="NCBI Taxonomy" id="221724"/>
    <lineage>
        <taxon>Eukaryota</taxon>
        <taxon>Discoba</taxon>
        <taxon>Jakobida</taxon>
        <taxon>Histionina</taxon>
        <taxon>Seculamonas</taxon>
    </lineage>
</organism>
<dbReference type="AlphaFoldDB" id="M4QMC2"/>
<dbReference type="InterPro" id="IPR009019">
    <property type="entry name" value="KH_sf_prok-type"/>
</dbReference>
<comment type="similarity">
    <text evidence="2">Belongs to the universal ribosomal protein uS3 family.</text>
</comment>
<dbReference type="PANTHER" id="PTHR35928:SF2">
    <property type="entry name" value="SMALL RIBOSOMAL SUBUNIT PROTEIN US3M"/>
    <property type="match status" value="1"/>
</dbReference>
<reference evidence="9" key="2">
    <citation type="journal article" date="2004" name="RNA">
        <title>Mitochondrial 3' tRNA editing in the jakobid Seculamonas ecuadoriensis: a novel mechanism and implications for tRNA processing.</title>
        <authorList>
            <person name="Leigh J."/>
            <person name="Lang B.F."/>
        </authorList>
    </citation>
    <scope>NUCLEOTIDE SEQUENCE</scope>
    <source>
        <strain evidence="9">ATCC 50688</strain>
    </source>
</reference>
<dbReference type="GO" id="GO:0005739">
    <property type="term" value="C:mitochondrion"/>
    <property type="evidence" value="ECO:0007669"/>
    <property type="project" value="UniProtKB-SubCell"/>
</dbReference>
<reference evidence="9" key="3">
    <citation type="journal article" date="2006" name="RNA">
        <title>Hybrid E. coli--Mitochondrial ribonuclease P RNAs are catalytically active.</title>
        <authorList>
            <person name="Seif E."/>
            <person name="Cadieux A."/>
            <person name="Lang B.F."/>
        </authorList>
    </citation>
    <scope>NUCLEOTIDE SEQUENCE</scope>
    <source>
        <strain evidence="9">ATCC 50688</strain>
    </source>
</reference>
<accession>M4QMC2</accession>
<dbReference type="InterPro" id="IPR044954">
    <property type="entry name" value="Ribosomal_uS3m_plant"/>
</dbReference>
<dbReference type="PANTHER" id="PTHR35928">
    <property type="entry name" value="RIBOSOMAL PROTEIN S3, MITOCHONDRIAL"/>
    <property type="match status" value="1"/>
</dbReference>
<evidence type="ECO:0000259" key="8">
    <source>
        <dbReference type="Pfam" id="PF00189"/>
    </source>
</evidence>
<dbReference type="GO" id="GO:0005840">
    <property type="term" value="C:ribosome"/>
    <property type="evidence" value="ECO:0007669"/>
    <property type="project" value="UniProtKB-KW"/>
</dbReference>
<keyword evidence="3 9" id="KW-0689">Ribosomal protein</keyword>
<evidence type="ECO:0000256" key="1">
    <source>
        <dbReference type="ARBA" id="ARBA00004173"/>
    </source>
</evidence>
<dbReference type="GeneID" id="15333301"/>
<evidence type="ECO:0000256" key="6">
    <source>
        <dbReference type="ARBA" id="ARBA00035157"/>
    </source>
</evidence>
<dbReference type="SUPFAM" id="SSF54821">
    <property type="entry name" value="Ribosomal protein S3 C-terminal domain"/>
    <property type="match status" value="1"/>
</dbReference>
<name>M4QMC2_SECEC</name>
<dbReference type="InterPro" id="IPR001351">
    <property type="entry name" value="Ribosomal_uS3_C"/>
</dbReference>
<evidence type="ECO:0000256" key="4">
    <source>
        <dbReference type="ARBA" id="ARBA00023128"/>
    </source>
</evidence>
<geneLocation type="mitochondrion" evidence="9"/>
<dbReference type="GO" id="GO:1990904">
    <property type="term" value="C:ribonucleoprotein complex"/>
    <property type="evidence" value="ECO:0007669"/>
    <property type="project" value="UniProtKB-KW"/>
</dbReference>
<protein>
    <recommendedName>
        <fullName evidence="6">Small ribosomal subunit protein uS3m</fullName>
    </recommendedName>
    <alternativeName>
        <fullName evidence="7">Ribosomal protein S3, mitochondrial</fullName>
    </alternativeName>
</protein>
<feature type="domain" description="Small ribosomal subunit protein uS3 C-terminal" evidence="8">
    <location>
        <begin position="179"/>
        <end position="255"/>
    </location>
</feature>
<dbReference type="GO" id="GO:0003735">
    <property type="term" value="F:structural constituent of ribosome"/>
    <property type="evidence" value="ECO:0007669"/>
    <property type="project" value="InterPro"/>
</dbReference>
<dbReference type="Gene3D" id="3.30.1140.32">
    <property type="entry name" value="Ribosomal protein S3, C-terminal domain"/>
    <property type="match status" value="1"/>
</dbReference>
<dbReference type="EMBL" id="KC353359">
    <property type="protein sequence ID" value="AGH24508.1"/>
    <property type="molecule type" value="Genomic_DNA"/>
</dbReference>
<comment type="subcellular location">
    <subcellularLocation>
        <location evidence="1">Mitochondrion</location>
    </subcellularLocation>
</comment>
<reference evidence="9" key="4">
    <citation type="journal article" date="2013" name="Genome Biol. Evol.">
        <title>Strikingly bacteria-like and gene-rich mitochondrial genomes throughout jakobid protists.</title>
        <authorList>
            <person name="Burger G."/>
            <person name="Gray M.W."/>
            <person name="Forget L."/>
            <person name="Lang B.F."/>
        </authorList>
    </citation>
    <scope>NUCLEOTIDE SEQUENCE</scope>
    <source>
        <strain evidence="9">ATCC 50688</strain>
    </source>
</reference>
<evidence type="ECO:0000256" key="3">
    <source>
        <dbReference type="ARBA" id="ARBA00022980"/>
    </source>
</evidence>
<keyword evidence="5" id="KW-0687">Ribonucleoprotein</keyword>